<feature type="domain" description="TRASH" evidence="2">
    <location>
        <begin position="123"/>
        <end position="160"/>
    </location>
</feature>
<dbReference type="PANTHER" id="PTHR23186">
    <property type="entry name" value="RETINOIC ACID-INDUCED PROTEIN 2"/>
    <property type="match status" value="1"/>
</dbReference>
<evidence type="ECO:0000313" key="3">
    <source>
        <dbReference type="EMBL" id="KAF6038779.1"/>
    </source>
</evidence>
<feature type="domain" description="TRASH" evidence="2">
    <location>
        <begin position="166"/>
        <end position="206"/>
    </location>
</feature>
<dbReference type="InterPro" id="IPR011017">
    <property type="entry name" value="TRASH_dom"/>
</dbReference>
<gene>
    <name evidence="3" type="ORF">EB796_002916</name>
</gene>
<keyword evidence="4" id="KW-1185">Reference proteome</keyword>
<feature type="compositionally biased region" description="Basic and acidic residues" evidence="1">
    <location>
        <begin position="425"/>
        <end position="435"/>
    </location>
</feature>
<comment type="caution">
    <text evidence="3">The sequence shown here is derived from an EMBL/GenBank/DDBJ whole genome shotgun (WGS) entry which is preliminary data.</text>
</comment>
<evidence type="ECO:0000259" key="2">
    <source>
        <dbReference type="SMART" id="SM00746"/>
    </source>
</evidence>
<dbReference type="EMBL" id="VXIV02000357">
    <property type="protein sequence ID" value="KAF6038779.1"/>
    <property type="molecule type" value="Genomic_DNA"/>
</dbReference>
<organism evidence="3 4">
    <name type="scientific">Bugula neritina</name>
    <name type="common">Brown bryozoan</name>
    <name type="synonym">Sertularia neritina</name>
    <dbReference type="NCBI Taxonomy" id="10212"/>
    <lineage>
        <taxon>Eukaryota</taxon>
        <taxon>Metazoa</taxon>
        <taxon>Spiralia</taxon>
        <taxon>Lophotrochozoa</taxon>
        <taxon>Bryozoa</taxon>
        <taxon>Gymnolaemata</taxon>
        <taxon>Cheilostomatida</taxon>
        <taxon>Flustrina</taxon>
        <taxon>Buguloidea</taxon>
        <taxon>Bugulidae</taxon>
        <taxon>Bugula</taxon>
    </lineage>
</organism>
<name>A0A7J7KJL1_BUGNE</name>
<dbReference type="InterPro" id="IPR026092">
    <property type="entry name" value="RAI2/SOBP"/>
</dbReference>
<feature type="compositionally biased region" description="Basic and acidic residues" evidence="1">
    <location>
        <begin position="258"/>
        <end position="268"/>
    </location>
</feature>
<dbReference type="OrthoDB" id="6250723at2759"/>
<accession>A0A7J7KJL1</accession>
<dbReference type="PANTHER" id="PTHR23186:SF4">
    <property type="entry name" value="GH22790P"/>
    <property type="match status" value="1"/>
</dbReference>
<sequence>MSARLSTRQSCISQNEARTAKSMVSELRGVNVTNKNCGTGKVHHNAPGLTARQPYHKAPGTTARQPCNLSTRKQRFPQPKFVEDDEDDLSNVSDYEEEDMKSSFNYSLMNLRATSAAGGGGRCSWCSRLYSASDYSLATQDRDVKTFCSEDCQDSFKADILRTKVCEWCKSHFPSKTSLIAVEPSPESVPLQFCTQTCMNKYKMELFCVEVKEQLRRIKEENVQLPMKSTKQSHPDRKILITPELWNEGESALIFIDDPAKQGKEGTKDSCGNTTGSDRKRKGDSVENVISKISRRSHRYTLRTPDELLKPPSNSQQGNNQPAPINLTLQRTQLSSEDKSRPNKTANPELYGIEKAGQQTFPPIRREQSMPAIIPIPILLPIPIPIPITLENMSKFLLKQSTEKPVAKTNDKETLNTRQNQTLAEDNHLVADDPE</sequence>
<feature type="compositionally biased region" description="Basic and acidic residues" evidence="1">
    <location>
        <begin position="403"/>
        <end position="415"/>
    </location>
</feature>
<dbReference type="SMART" id="SM00746">
    <property type="entry name" value="TRASH"/>
    <property type="match status" value="2"/>
</dbReference>
<feature type="region of interest" description="Disordered" evidence="1">
    <location>
        <begin position="257"/>
        <end position="353"/>
    </location>
</feature>
<dbReference type="Proteomes" id="UP000593567">
    <property type="component" value="Unassembled WGS sequence"/>
</dbReference>
<protein>
    <submittedName>
        <fullName evidence="3">Sobp</fullName>
    </submittedName>
</protein>
<feature type="region of interest" description="Disordered" evidence="1">
    <location>
        <begin position="403"/>
        <end position="435"/>
    </location>
</feature>
<evidence type="ECO:0000313" key="4">
    <source>
        <dbReference type="Proteomes" id="UP000593567"/>
    </source>
</evidence>
<feature type="compositionally biased region" description="Polar residues" evidence="1">
    <location>
        <begin position="312"/>
        <end position="335"/>
    </location>
</feature>
<evidence type="ECO:0000256" key="1">
    <source>
        <dbReference type="SAM" id="MobiDB-lite"/>
    </source>
</evidence>
<dbReference type="GO" id="GO:0048513">
    <property type="term" value="P:animal organ development"/>
    <property type="evidence" value="ECO:0007669"/>
    <property type="project" value="TreeGrafter"/>
</dbReference>
<dbReference type="AlphaFoldDB" id="A0A7J7KJL1"/>
<dbReference type="GO" id="GO:0005634">
    <property type="term" value="C:nucleus"/>
    <property type="evidence" value="ECO:0007669"/>
    <property type="project" value="TreeGrafter"/>
</dbReference>
<proteinExistence type="predicted"/>
<reference evidence="3" key="1">
    <citation type="submission" date="2020-06" db="EMBL/GenBank/DDBJ databases">
        <title>Draft genome of Bugula neritina, a colonial animal packing powerful symbionts and potential medicines.</title>
        <authorList>
            <person name="Rayko M."/>
        </authorList>
    </citation>
    <scope>NUCLEOTIDE SEQUENCE [LARGE SCALE GENOMIC DNA]</scope>
    <source>
        <strain evidence="3">Kwan_BN1</strain>
    </source>
</reference>